<dbReference type="InParanoid" id="A0A0C3NMI9"/>
<sequence length="109" mass="11857">MRYDLFDCSLIVANLSVVVAFLFRITTEENATPAPLEFKSIITIGSWPTRKRAELDPLSTSAIVVLIETTTIQLDDFGMSPKQVAGRDGNDAEAVSLETLANPGTFHDA</sequence>
<dbReference type="OrthoDB" id="444631at2759"/>
<evidence type="ECO:0000313" key="2">
    <source>
        <dbReference type="Proteomes" id="UP000054217"/>
    </source>
</evidence>
<evidence type="ECO:0000313" key="1">
    <source>
        <dbReference type="EMBL" id="KIO02115.1"/>
    </source>
</evidence>
<protein>
    <submittedName>
        <fullName evidence="1">Uncharacterized protein</fullName>
    </submittedName>
</protein>
<dbReference type="HOGENOM" id="CLU_2185056_0_0_1"/>
<dbReference type="Proteomes" id="UP000054217">
    <property type="component" value="Unassembled WGS sequence"/>
</dbReference>
<reference evidence="1 2" key="1">
    <citation type="submission" date="2014-04" db="EMBL/GenBank/DDBJ databases">
        <authorList>
            <consortium name="DOE Joint Genome Institute"/>
            <person name="Kuo A."/>
            <person name="Kohler A."/>
            <person name="Costa M.D."/>
            <person name="Nagy L.G."/>
            <person name="Floudas D."/>
            <person name="Copeland A."/>
            <person name="Barry K.W."/>
            <person name="Cichocki N."/>
            <person name="Veneault-Fourrey C."/>
            <person name="LaButti K."/>
            <person name="Lindquist E.A."/>
            <person name="Lipzen A."/>
            <person name="Lundell T."/>
            <person name="Morin E."/>
            <person name="Murat C."/>
            <person name="Sun H."/>
            <person name="Tunlid A."/>
            <person name="Henrissat B."/>
            <person name="Grigoriev I.V."/>
            <person name="Hibbett D.S."/>
            <person name="Martin F."/>
            <person name="Nordberg H.P."/>
            <person name="Cantor M.N."/>
            <person name="Hua S.X."/>
        </authorList>
    </citation>
    <scope>NUCLEOTIDE SEQUENCE [LARGE SCALE GENOMIC DNA]</scope>
    <source>
        <strain evidence="1 2">Marx 270</strain>
    </source>
</reference>
<reference evidence="2" key="2">
    <citation type="submission" date="2015-01" db="EMBL/GenBank/DDBJ databases">
        <title>Evolutionary Origins and Diversification of the Mycorrhizal Mutualists.</title>
        <authorList>
            <consortium name="DOE Joint Genome Institute"/>
            <consortium name="Mycorrhizal Genomics Consortium"/>
            <person name="Kohler A."/>
            <person name="Kuo A."/>
            <person name="Nagy L.G."/>
            <person name="Floudas D."/>
            <person name="Copeland A."/>
            <person name="Barry K.W."/>
            <person name="Cichocki N."/>
            <person name="Veneault-Fourrey C."/>
            <person name="LaButti K."/>
            <person name="Lindquist E.A."/>
            <person name="Lipzen A."/>
            <person name="Lundell T."/>
            <person name="Morin E."/>
            <person name="Murat C."/>
            <person name="Riley R."/>
            <person name="Ohm R."/>
            <person name="Sun H."/>
            <person name="Tunlid A."/>
            <person name="Henrissat B."/>
            <person name="Grigoriev I.V."/>
            <person name="Hibbett D.S."/>
            <person name="Martin F."/>
        </authorList>
    </citation>
    <scope>NUCLEOTIDE SEQUENCE [LARGE SCALE GENOMIC DNA]</scope>
    <source>
        <strain evidence="2">Marx 270</strain>
    </source>
</reference>
<dbReference type="EMBL" id="KN831983">
    <property type="protein sequence ID" value="KIO02115.1"/>
    <property type="molecule type" value="Genomic_DNA"/>
</dbReference>
<organism evidence="1 2">
    <name type="scientific">Pisolithus tinctorius Marx 270</name>
    <dbReference type="NCBI Taxonomy" id="870435"/>
    <lineage>
        <taxon>Eukaryota</taxon>
        <taxon>Fungi</taxon>
        <taxon>Dikarya</taxon>
        <taxon>Basidiomycota</taxon>
        <taxon>Agaricomycotina</taxon>
        <taxon>Agaricomycetes</taxon>
        <taxon>Agaricomycetidae</taxon>
        <taxon>Boletales</taxon>
        <taxon>Sclerodermatineae</taxon>
        <taxon>Pisolithaceae</taxon>
        <taxon>Pisolithus</taxon>
    </lineage>
</organism>
<proteinExistence type="predicted"/>
<dbReference type="AlphaFoldDB" id="A0A0C3NMI9"/>
<keyword evidence="2" id="KW-1185">Reference proteome</keyword>
<accession>A0A0C3NMI9</accession>
<gene>
    <name evidence="1" type="ORF">M404DRAFT_1002542</name>
</gene>
<name>A0A0C3NMI9_PISTI</name>